<evidence type="ECO:0000259" key="2">
    <source>
        <dbReference type="Pfam" id="PF13320"/>
    </source>
</evidence>
<dbReference type="Proteomes" id="UP000886750">
    <property type="component" value="Unassembled WGS sequence"/>
</dbReference>
<evidence type="ECO:0000313" key="4">
    <source>
        <dbReference type="Proteomes" id="UP000886750"/>
    </source>
</evidence>
<feature type="domain" description="Glycoside hydrolase 123 catalytic" evidence="2">
    <location>
        <begin position="275"/>
        <end position="542"/>
    </location>
</feature>
<accession>A0A9D2CRG5</accession>
<dbReference type="InterPro" id="IPR025150">
    <property type="entry name" value="GH123_cat"/>
</dbReference>
<feature type="signal peptide" evidence="1">
    <location>
        <begin position="1"/>
        <end position="25"/>
    </location>
</feature>
<reference evidence="3" key="1">
    <citation type="journal article" date="2021" name="PeerJ">
        <title>Extensive microbial diversity within the chicken gut microbiome revealed by metagenomics and culture.</title>
        <authorList>
            <person name="Gilroy R."/>
            <person name="Ravi A."/>
            <person name="Getino M."/>
            <person name="Pursley I."/>
            <person name="Horton D.L."/>
            <person name="Alikhan N.F."/>
            <person name="Baker D."/>
            <person name="Gharbi K."/>
            <person name="Hall N."/>
            <person name="Watson M."/>
            <person name="Adriaenssens E.M."/>
            <person name="Foster-Nyarko E."/>
            <person name="Jarju S."/>
            <person name="Secka A."/>
            <person name="Antonio M."/>
            <person name="Oren A."/>
            <person name="Chaudhuri R.R."/>
            <person name="La Ragione R."/>
            <person name="Hildebrand F."/>
            <person name="Pallen M.J."/>
        </authorList>
    </citation>
    <scope>NUCLEOTIDE SEQUENCE</scope>
    <source>
        <strain evidence="3">1345</strain>
    </source>
</reference>
<sequence length="589" mass="67309">MNKSKILSLLIGGLYLFGLCGCAPGTETPDPDPDPGDTPVITDEWEQYAEEPVDYTKQSAEAEDESLELWFDHAFAKTPRGVTESSGRDTYKLYMGKNEKEDCQFFLSAEEAKQFSVRVSDFASESGETLETSLFYQYYFSMPYEGEEQEVPDAIPPVTEGQLFELSANTSQGFVLQAETQEDTPAGEYTADLEVFDSAGNQIKKATVFLHVWDFVLSDDSACRTAMWIEAARLPGGGDEETYKLYYDYLLDNRVNAYDLPYALDDARVDEYLNDERVNSFNILGFKVNRESGYTETALKTMMRAAYDKLSANEEWFEKGYFYLVDEPNPSEIQKLGWIAEYGTWLKECYPGYKQMSPFFTDRWYDNAHTQDWIEYLRPYINIWVPKTFAYTTLREYGSITDAQCLYQEGQEGALDAAFGSYPERIANMVENDGAEAWWYVTSQPSDPYITLNTTEPGVAYRILFWQQKMNGVTGFLYWSVNYWDGDGWNNREAEWTQGQYTYGNGQLLYPGAKVGQEGPVGSLRLEAVRDGIEDYQVLTMLEQLLGSDETEEFIHRTTTHVAVWNGDYDHFASERVMLGNRLEALLGE</sequence>
<comment type="caution">
    <text evidence="3">The sequence shown here is derived from an EMBL/GenBank/DDBJ whole genome shotgun (WGS) entry which is preliminary data.</text>
</comment>
<dbReference type="AlphaFoldDB" id="A0A9D2CRG5"/>
<dbReference type="Pfam" id="PF13320">
    <property type="entry name" value="GH123_cat"/>
    <property type="match status" value="1"/>
</dbReference>
<name>A0A9D2CRG5_9FIRM</name>
<organism evidence="3 4">
    <name type="scientific">Candidatus Borkfalkia excrementigallinarum</name>
    <dbReference type="NCBI Taxonomy" id="2838506"/>
    <lineage>
        <taxon>Bacteria</taxon>
        <taxon>Bacillati</taxon>
        <taxon>Bacillota</taxon>
        <taxon>Clostridia</taxon>
        <taxon>Christensenellales</taxon>
        <taxon>Christensenellaceae</taxon>
        <taxon>Candidatus Borkfalkia</taxon>
    </lineage>
</organism>
<keyword evidence="1" id="KW-0732">Signal</keyword>
<proteinExistence type="predicted"/>
<reference evidence="3" key="2">
    <citation type="submission" date="2021-04" db="EMBL/GenBank/DDBJ databases">
        <authorList>
            <person name="Gilroy R."/>
        </authorList>
    </citation>
    <scope>NUCLEOTIDE SEQUENCE</scope>
    <source>
        <strain evidence="3">1345</strain>
    </source>
</reference>
<evidence type="ECO:0000313" key="3">
    <source>
        <dbReference type="EMBL" id="HIY96090.1"/>
    </source>
</evidence>
<protein>
    <submittedName>
        <fullName evidence="3">DUF4091 domain-containing protein</fullName>
    </submittedName>
</protein>
<dbReference type="EMBL" id="DXCQ01000002">
    <property type="protein sequence ID" value="HIY96090.1"/>
    <property type="molecule type" value="Genomic_DNA"/>
</dbReference>
<dbReference type="PROSITE" id="PS51257">
    <property type="entry name" value="PROKAR_LIPOPROTEIN"/>
    <property type="match status" value="1"/>
</dbReference>
<evidence type="ECO:0000256" key="1">
    <source>
        <dbReference type="SAM" id="SignalP"/>
    </source>
</evidence>
<feature type="chain" id="PRO_5038438345" evidence="1">
    <location>
        <begin position="26"/>
        <end position="589"/>
    </location>
</feature>
<gene>
    <name evidence="3" type="ORF">H9729_00200</name>
</gene>